<gene>
    <name evidence="1" type="ORF">Bpfe_029093</name>
</gene>
<sequence length="208" mass="23621">MNTFLSRVYLEHGSYVFFSPKTVTSCGGGGEIWTCGGCYGEKKVVLTQYKRCSDSKERTHVEHGERRHEMFDLLKWSHGGDMKCLTFSSGHPETKMLQMMKKLKNGSQIVELKNGYQIDELKNGSQIVELKNGYQIVELKNGIQIVELKNGYQIVEPNNGSQIVELKNGSQIIELKNGYQIVELKNGSQIDELKNSTQIDELNRMVPR</sequence>
<reference evidence="1" key="1">
    <citation type="journal article" date="2023" name="PLoS Negl. Trop. Dis.">
        <title>A genome sequence for Biomphalaria pfeifferi, the major vector snail for the human-infecting parasite Schistosoma mansoni.</title>
        <authorList>
            <person name="Bu L."/>
            <person name="Lu L."/>
            <person name="Laidemitt M.R."/>
            <person name="Zhang S.M."/>
            <person name="Mutuku M."/>
            <person name="Mkoji G."/>
            <person name="Steinauer M."/>
            <person name="Loker E.S."/>
        </authorList>
    </citation>
    <scope>NUCLEOTIDE SEQUENCE</scope>
    <source>
        <strain evidence="1">KasaAsao</strain>
    </source>
</reference>
<evidence type="ECO:0000313" key="2">
    <source>
        <dbReference type="Proteomes" id="UP001233172"/>
    </source>
</evidence>
<proteinExistence type="predicted"/>
<accession>A0AAD8EWM0</accession>
<dbReference type="EMBL" id="JASAOG010000274">
    <property type="protein sequence ID" value="KAK0041479.1"/>
    <property type="molecule type" value="Genomic_DNA"/>
</dbReference>
<protein>
    <submittedName>
        <fullName evidence="1">Uncharacterized protein</fullName>
    </submittedName>
</protein>
<dbReference type="Gene3D" id="2.60.450.20">
    <property type="match status" value="1"/>
</dbReference>
<name>A0AAD8EWM0_BIOPF</name>
<reference evidence="1" key="2">
    <citation type="submission" date="2023-04" db="EMBL/GenBank/DDBJ databases">
        <authorList>
            <person name="Bu L."/>
            <person name="Lu L."/>
            <person name="Laidemitt M.R."/>
            <person name="Zhang S.M."/>
            <person name="Mutuku M."/>
            <person name="Mkoji G."/>
            <person name="Steinauer M."/>
            <person name="Loker E.S."/>
        </authorList>
    </citation>
    <scope>NUCLEOTIDE SEQUENCE</scope>
    <source>
        <strain evidence="1">KasaAsao</strain>
        <tissue evidence="1">Whole Snail</tissue>
    </source>
</reference>
<dbReference type="InterPro" id="IPR047002">
    <property type="entry name" value="Tcp10_C_sf"/>
</dbReference>
<organism evidence="1 2">
    <name type="scientific">Biomphalaria pfeifferi</name>
    <name type="common">Bloodfluke planorb</name>
    <name type="synonym">Freshwater snail</name>
    <dbReference type="NCBI Taxonomy" id="112525"/>
    <lineage>
        <taxon>Eukaryota</taxon>
        <taxon>Metazoa</taxon>
        <taxon>Spiralia</taxon>
        <taxon>Lophotrochozoa</taxon>
        <taxon>Mollusca</taxon>
        <taxon>Gastropoda</taxon>
        <taxon>Heterobranchia</taxon>
        <taxon>Euthyneura</taxon>
        <taxon>Panpulmonata</taxon>
        <taxon>Hygrophila</taxon>
        <taxon>Lymnaeoidea</taxon>
        <taxon>Planorbidae</taxon>
        <taxon>Biomphalaria</taxon>
    </lineage>
</organism>
<keyword evidence="2" id="KW-1185">Reference proteome</keyword>
<dbReference type="Proteomes" id="UP001233172">
    <property type="component" value="Unassembled WGS sequence"/>
</dbReference>
<evidence type="ECO:0000313" key="1">
    <source>
        <dbReference type="EMBL" id="KAK0041479.1"/>
    </source>
</evidence>
<comment type="caution">
    <text evidence="1">The sequence shown here is derived from an EMBL/GenBank/DDBJ whole genome shotgun (WGS) entry which is preliminary data.</text>
</comment>
<dbReference type="AlphaFoldDB" id="A0AAD8EWM0"/>